<comment type="similarity">
    <text evidence="1 5">Belongs to the universal ribosomal protein uL10 family.</text>
</comment>
<dbReference type="GO" id="GO:0070180">
    <property type="term" value="F:large ribosomal subunit rRNA binding"/>
    <property type="evidence" value="ECO:0007669"/>
    <property type="project" value="UniProtKB-UniRule"/>
</dbReference>
<evidence type="ECO:0000256" key="4">
    <source>
        <dbReference type="ARBA" id="ARBA00035202"/>
    </source>
</evidence>
<name>A0A955L8K4_9BACT</name>
<dbReference type="NCBIfam" id="NF000955">
    <property type="entry name" value="PRK00099.1-1"/>
    <property type="match status" value="1"/>
</dbReference>
<dbReference type="HAMAP" id="MF_00362">
    <property type="entry name" value="Ribosomal_uL10"/>
    <property type="match status" value="1"/>
</dbReference>
<reference evidence="6" key="1">
    <citation type="submission" date="2020-04" db="EMBL/GenBank/DDBJ databases">
        <authorList>
            <person name="Zhang T."/>
        </authorList>
    </citation>
    <scope>NUCLEOTIDE SEQUENCE</scope>
    <source>
        <strain evidence="6">HKST-UBA11</strain>
    </source>
</reference>
<evidence type="ECO:0000256" key="5">
    <source>
        <dbReference type="HAMAP-Rule" id="MF_00362"/>
    </source>
</evidence>
<comment type="subunit">
    <text evidence="5">Part of the ribosomal stalk of the 50S ribosomal subunit. The N-terminus interacts with L11 and the large rRNA to form the base of the stalk. The C-terminus forms an elongated spine to which L12 dimers bind in a sequential fashion forming a multimeric L10(L12)X complex.</text>
</comment>
<dbReference type="InterPro" id="IPR043141">
    <property type="entry name" value="Ribosomal_uL10-like_sf"/>
</dbReference>
<dbReference type="InterPro" id="IPR001790">
    <property type="entry name" value="Ribosomal_uL10"/>
</dbReference>
<reference evidence="6" key="2">
    <citation type="journal article" date="2021" name="Microbiome">
        <title>Successional dynamics and alternative stable states in a saline activated sludge microbial community over 9 years.</title>
        <authorList>
            <person name="Wang Y."/>
            <person name="Ye J."/>
            <person name="Ju F."/>
            <person name="Liu L."/>
            <person name="Boyd J.A."/>
            <person name="Deng Y."/>
            <person name="Parks D.H."/>
            <person name="Jiang X."/>
            <person name="Yin X."/>
            <person name="Woodcroft B.J."/>
            <person name="Tyson G.W."/>
            <person name="Hugenholtz P."/>
            <person name="Polz M.F."/>
            <person name="Zhang T."/>
        </authorList>
    </citation>
    <scope>NUCLEOTIDE SEQUENCE</scope>
    <source>
        <strain evidence="6">HKST-UBA11</strain>
    </source>
</reference>
<proteinExistence type="inferred from homology"/>
<dbReference type="SUPFAM" id="SSF160369">
    <property type="entry name" value="Ribosomal protein L10-like"/>
    <property type="match status" value="1"/>
</dbReference>
<dbReference type="GO" id="GO:0006412">
    <property type="term" value="P:translation"/>
    <property type="evidence" value="ECO:0007669"/>
    <property type="project" value="UniProtKB-UniRule"/>
</dbReference>
<evidence type="ECO:0000313" key="7">
    <source>
        <dbReference type="Proteomes" id="UP000754563"/>
    </source>
</evidence>
<dbReference type="PANTHER" id="PTHR11560">
    <property type="entry name" value="39S RIBOSOMAL PROTEIN L10, MITOCHONDRIAL"/>
    <property type="match status" value="1"/>
</dbReference>
<dbReference type="PROSITE" id="PS01109">
    <property type="entry name" value="RIBOSOMAL_L10"/>
    <property type="match status" value="1"/>
</dbReference>
<protein>
    <recommendedName>
        <fullName evidence="4 5">Large ribosomal subunit protein uL10</fullName>
    </recommendedName>
</protein>
<comment type="caution">
    <text evidence="6">The sequence shown here is derived from an EMBL/GenBank/DDBJ whole genome shotgun (WGS) entry which is preliminary data.</text>
</comment>
<keyword evidence="5" id="KW-0699">rRNA-binding</keyword>
<keyword evidence="3 5" id="KW-0687">Ribonucleoprotein</keyword>
<dbReference type="GO" id="GO:0003735">
    <property type="term" value="F:structural constituent of ribosome"/>
    <property type="evidence" value="ECO:0007669"/>
    <property type="project" value="InterPro"/>
</dbReference>
<dbReference type="Gene3D" id="3.30.70.1730">
    <property type="match status" value="1"/>
</dbReference>
<dbReference type="AlphaFoldDB" id="A0A955L8K4"/>
<sequence>MARSRKQKEQLVKDYVEKIQSSNAVYILEPKGVTANQSTALKKALYDLDSSYNVVKNSLFKIALDECGLDVDESIIDNQKAVVFSGEEVTESAKIIKTFSKDNKDRLSILGGYLKGKKVGANQVEALADLPPREVVLAQVLGTMNAPISGFVNVLAGNVRGIVNVINAIKDQKSE</sequence>
<accession>A0A955L8K4</accession>
<dbReference type="EMBL" id="JAGQLH010000021">
    <property type="protein sequence ID" value="MCA9385476.1"/>
    <property type="molecule type" value="Genomic_DNA"/>
</dbReference>
<organism evidence="6 7">
    <name type="scientific">Candidatus Dojkabacteria bacterium</name>
    <dbReference type="NCBI Taxonomy" id="2099670"/>
    <lineage>
        <taxon>Bacteria</taxon>
        <taxon>Candidatus Dojkabacteria</taxon>
    </lineage>
</organism>
<evidence type="ECO:0000256" key="1">
    <source>
        <dbReference type="ARBA" id="ARBA00008889"/>
    </source>
</evidence>
<dbReference type="InterPro" id="IPR022973">
    <property type="entry name" value="Ribosomal_uL10_bac"/>
</dbReference>
<keyword evidence="2 5" id="KW-0689">Ribosomal protein</keyword>
<keyword evidence="5" id="KW-0694">RNA-binding</keyword>
<dbReference type="Proteomes" id="UP000754563">
    <property type="component" value="Unassembled WGS sequence"/>
</dbReference>
<dbReference type="GO" id="GO:0015934">
    <property type="term" value="C:large ribosomal subunit"/>
    <property type="evidence" value="ECO:0007669"/>
    <property type="project" value="InterPro"/>
</dbReference>
<evidence type="ECO:0000256" key="2">
    <source>
        <dbReference type="ARBA" id="ARBA00022980"/>
    </source>
</evidence>
<comment type="function">
    <text evidence="5">Forms part of the ribosomal stalk, playing a central role in the interaction of the ribosome with GTP-bound translation factors.</text>
</comment>
<evidence type="ECO:0000313" key="6">
    <source>
        <dbReference type="EMBL" id="MCA9385476.1"/>
    </source>
</evidence>
<dbReference type="Gene3D" id="6.10.250.290">
    <property type="match status" value="1"/>
</dbReference>
<dbReference type="CDD" id="cd05797">
    <property type="entry name" value="Ribosomal_L10"/>
    <property type="match status" value="1"/>
</dbReference>
<dbReference type="Pfam" id="PF00466">
    <property type="entry name" value="Ribosomal_L10"/>
    <property type="match status" value="1"/>
</dbReference>
<gene>
    <name evidence="5" type="primary">rplJ</name>
    <name evidence="6" type="ORF">KC717_02410</name>
</gene>
<dbReference type="InterPro" id="IPR002363">
    <property type="entry name" value="Ribosomal_uL10_CS_bac"/>
</dbReference>
<evidence type="ECO:0000256" key="3">
    <source>
        <dbReference type="ARBA" id="ARBA00023274"/>
    </source>
</evidence>
<dbReference type="InterPro" id="IPR047865">
    <property type="entry name" value="Ribosomal_uL10_bac_type"/>
</dbReference>